<evidence type="ECO:0000256" key="6">
    <source>
        <dbReference type="ARBA" id="ARBA00023203"/>
    </source>
</evidence>
<dbReference type="Gene3D" id="3.30.420.40">
    <property type="match status" value="2"/>
</dbReference>
<keyword evidence="7" id="KW-0206">Cytoskeleton</keyword>
<evidence type="ECO:0000256" key="4">
    <source>
        <dbReference type="ARBA" id="ARBA00022741"/>
    </source>
</evidence>
<keyword evidence="4" id="KW-0547">Nucleotide-binding</keyword>
<dbReference type="FunFam" id="3.90.640.10:FF:000005">
    <property type="entry name" value="Actin-related protein 2"/>
    <property type="match status" value="1"/>
</dbReference>
<evidence type="ECO:0000256" key="7">
    <source>
        <dbReference type="ARBA" id="ARBA00023212"/>
    </source>
</evidence>
<dbReference type="EMBL" id="JARKIK010000056">
    <property type="protein sequence ID" value="KAK8732520.1"/>
    <property type="molecule type" value="Genomic_DNA"/>
</dbReference>
<name>A0AAW0WYI2_CHEQU</name>
<dbReference type="GO" id="GO:0005524">
    <property type="term" value="F:ATP binding"/>
    <property type="evidence" value="ECO:0007669"/>
    <property type="project" value="UniProtKB-KW"/>
</dbReference>
<evidence type="ECO:0008006" key="10">
    <source>
        <dbReference type="Google" id="ProtNLM"/>
    </source>
</evidence>
<dbReference type="CDD" id="cd10220">
    <property type="entry name" value="ASKHA_NBD_Arp2"/>
    <property type="match status" value="1"/>
</dbReference>
<comment type="subcellular location">
    <subcellularLocation>
        <location evidence="1">Cytoplasm</location>
        <location evidence="1">Cytoskeleton</location>
    </subcellularLocation>
</comment>
<dbReference type="Proteomes" id="UP001445076">
    <property type="component" value="Unassembled WGS sequence"/>
</dbReference>
<sequence length="427" mass="48171">SSSWCTDSVVNTPHTCYSSPVTPSAVMDSKGRKIVVCDNGTGFVKVGYAGSNFPAHIFPSMVGRPIIRATNKIGDIEVKEWAHFPDLMVGDEASKLRSMLEVTYPMENGIVKNWEDMCHVWDYTFGPEKMGLDPRECKIMLTEPPMNPTKNRERMLQMMFEKYGFAGAFVAIQAVLTLYAQGLQSGVVVDSGDGVTHICPVYEGFTLPQIRRLDIAGRDITVYMIKLLLLRGYAFNHSADFETVRMMKEKLCYVGYNIEQEQKLSTETTVLVENYQLPDGRIIKVGGERFEAPEALFQPHLINVEGQGIAELLFDTIQRCDIDIRPELYKHIVLSGGSTMYPGLPSRLERELKQLHLERVLKGDVERLSKLKIRIEDPPRRKDMVFIGGAVLADVMKDRDNFWISREEYQEKGVQAALEKLMPGGTS</sequence>
<reference evidence="8 9" key="1">
    <citation type="journal article" date="2024" name="BMC Genomics">
        <title>Genome assembly of redclaw crayfish (Cherax quadricarinatus) provides insights into its immune adaptation and hypoxia tolerance.</title>
        <authorList>
            <person name="Liu Z."/>
            <person name="Zheng J."/>
            <person name="Li H."/>
            <person name="Fang K."/>
            <person name="Wang S."/>
            <person name="He J."/>
            <person name="Zhou D."/>
            <person name="Weng S."/>
            <person name="Chi M."/>
            <person name="Gu Z."/>
            <person name="He J."/>
            <person name="Li F."/>
            <person name="Wang M."/>
        </authorList>
    </citation>
    <scope>NUCLEOTIDE SEQUENCE [LARGE SCALE GENOMIC DNA]</scope>
    <source>
        <strain evidence="8">ZL_2023a</strain>
    </source>
</reference>
<dbReference type="FunFam" id="3.30.420.40:FF:000538">
    <property type="entry name" value="Actin-related protein 2"/>
    <property type="match status" value="1"/>
</dbReference>
<dbReference type="GO" id="GO:0003779">
    <property type="term" value="F:actin binding"/>
    <property type="evidence" value="ECO:0007669"/>
    <property type="project" value="UniProtKB-KW"/>
</dbReference>
<keyword evidence="3" id="KW-0963">Cytoplasm</keyword>
<dbReference type="PRINTS" id="PR00190">
    <property type="entry name" value="ACTIN"/>
</dbReference>
<dbReference type="Gene3D" id="3.90.640.10">
    <property type="entry name" value="Actin, Chain A, domain 4"/>
    <property type="match status" value="1"/>
</dbReference>
<proteinExistence type="inferred from homology"/>
<organism evidence="8 9">
    <name type="scientific">Cherax quadricarinatus</name>
    <name type="common">Australian red claw crayfish</name>
    <dbReference type="NCBI Taxonomy" id="27406"/>
    <lineage>
        <taxon>Eukaryota</taxon>
        <taxon>Metazoa</taxon>
        <taxon>Ecdysozoa</taxon>
        <taxon>Arthropoda</taxon>
        <taxon>Crustacea</taxon>
        <taxon>Multicrustacea</taxon>
        <taxon>Malacostraca</taxon>
        <taxon>Eumalacostraca</taxon>
        <taxon>Eucarida</taxon>
        <taxon>Decapoda</taxon>
        <taxon>Pleocyemata</taxon>
        <taxon>Astacidea</taxon>
        <taxon>Parastacoidea</taxon>
        <taxon>Parastacidae</taxon>
        <taxon>Cherax</taxon>
    </lineage>
</organism>
<evidence type="ECO:0000313" key="8">
    <source>
        <dbReference type="EMBL" id="KAK8732520.1"/>
    </source>
</evidence>
<dbReference type="InterPro" id="IPR004000">
    <property type="entry name" value="Actin"/>
</dbReference>
<evidence type="ECO:0000256" key="1">
    <source>
        <dbReference type="ARBA" id="ARBA00004245"/>
    </source>
</evidence>
<keyword evidence="9" id="KW-1185">Reference proteome</keyword>
<keyword evidence="5" id="KW-0067">ATP-binding</keyword>
<feature type="non-terminal residue" evidence="8">
    <location>
        <position position="1"/>
    </location>
</feature>
<dbReference type="SUPFAM" id="SSF53067">
    <property type="entry name" value="Actin-like ATPase domain"/>
    <property type="match status" value="2"/>
</dbReference>
<evidence type="ECO:0000256" key="2">
    <source>
        <dbReference type="ARBA" id="ARBA00010121"/>
    </source>
</evidence>
<dbReference type="PROSITE" id="PS01132">
    <property type="entry name" value="ACTINS_ACT_LIKE"/>
    <property type="match status" value="1"/>
</dbReference>
<evidence type="ECO:0000313" key="9">
    <source>
        <dbReference type="Proteomes" id="UP001445076"/>
    </source>
</evidence>
<dbReference type="InterPro" id="IPR043129">
    <property type="entry name" value="ATPase_NBD"/>
</dbReference>
<accession>A0AAW0WYI2</accession>
<dbReference type="PANTHER" id="PTHR11937">
    <property type="entry name" value="ACTIN"/>
    <property type="match status" value="1"/>
</dbReference>
<dbReference type="SMART" id="SM00268">
    <property type="entry name" value="ACTIN"/>
    <property type="match status" value="1"/>
</dbReference>
<gene>
    <name evidence="8" type="ORF">OTU49_006797</name>
</gene>
<dbReference type="InterPro" id="IPR020902">
    <property type="entry name" value="Actin/actin-like_CS"/>
</dbReference>
<keyword evidence="6" id="KW-0009">Actin-binding</keyword>
<evidence type="ECO:0000256" key="3">
    <source>
        <dbReference type="ARBA" id="ARBA00022490"/>
    </source>
</evidence>
<dbReference type="AlphaFoldDB" id="A0AAW0WYI2"/>
<comment type="caution">
    <text evidence="8">The sequence shown here is derived from an EMBL/GenBank/DDBJ whole genome shotgun (WGS) entry which is preliminary data.</text>
</comment>
<comment type="similarity">
    <text evidence="2">Belongs to the actin family. ARP2 subfamily.</text>
</comment>
<dbReference type="Pfam" id="PF00022">
    <property type="entry name" value="Actin"/>
    <property type="match status" value="1"/>
</dbReference>
<dbReference type="GO" id="GO:0005856">
    <property type="term" value="C:cytoskeleton"/>
    <property type="evidence" value="ECO:0007669"/>
    <property type="project" value="UniProtKB-SubCell"/>
</dbReference>
<protein>
    <recommendedName>
        <fullName evidence="10">Actin-related protein 2</fullName>
    </recommendedName>
</protein>
<evidence type="ECO:0000256" key="5">
    <source>
        <dbReference type="ARBA" id="ARBA00022840"/>
    </source>
</evidence>